<dbReference type="GO" id="GO:0005615">
    <property type="term" value="C:extracellular space"/>
    <property type="evidence" value="ECO:0007669"/>
    <property type="project" value="InterPro"/>
</dbReference>
<dbReference type="RefSeq" id="XP_034272525.1">
    <property type="nucleotide sequence ID" value="XM_034416634.2"/>
</dbReference>
<dbReference type="InterPro" id="IPR008930">
    <property type="entry name" value="Terpenoid_cyclase/PrenylTrfase"/>
</dbReference>
<dbReference type="Pfam" id="PF07703">
    <property type="entry name" value="A2M_BRD"/>
    <property type="match status" value="1"/>
</dbReference>
<dbReference type="SUPFAM" id="SSF48239">
    <property type="entry name" value="Terpenoid cyclases/Protein prenyltransferases"/>
    <property type="match status" value="1"/>
</dbReference>
<dbReference type="Gene3D" id="2.40.50.120">
    <property type="match status" value="1"/>
</dbReference>
<dbReference type="InterPro" id="IPR041555">
    <property type="entry name" value="MG3"/>
</dbReference>
<reference evidence="8" key="1">
    <citation type="submission" date="2025-08" db="UniProtKB">
        <authorList>
            <consortium name="RefSeq"/>
        </authorList>
    </citation>
    <scope>IDENTIFICATION</scope>
    <source>
        <tissue evidence="8">Blood</tissue>
    </source>
</reference>
<keyword evidence="3" id="KW-1015">Disulfide bond</keyword>
<dbReference type="PROSITE" id="PS01178">
    <property type="entry name" value="ANAPHYLATOXIN_2"/>
    <property type="match status" value="1"/>
</dbReference>
<dbReference type="Gene3D" id="1.20.91.20">
    <property type="entry name" value="Anaphylotoxins (complement system)"/>
    <property type="match status" value="1"/>
</dbReference>
<feature type="signal peptide" evidence="4">
    <location>
        <begin position="1"/>
        <end position="18"/>
    </location>
</feature>
<keyword evidence="4" id="KW-0732">Signal</keyword>
<evidence type="ECO:0000256" key="4">
    <source>
        <dbReference type="SAM" id="SignalP"/>
    </source>
</evidence>
<dbReference type="Pfam" id="PF21309">
    <property type="entry name" value="C5_CUB"/>
    <property type="match status" value="1"/>
</dbReference>
<evidence type="ECO:0000256" key="3">
    <source>
        <dbReference type="ARBA" id="ARBA00023157"/>
    </source>
</evidence>
<dbReference type="Pfam" id="PF17790">
    <property type="entry name" value="MG1"/>
    <property type="match status" value="1"/>
</dbReference>
<comment type="subcellular location">
    <subcellularLocation>
        <location evidence="1">Secreted</location>
    </subcellularLocation>
</comment>
<dbReference type="InterPro" id="IPR002890">
    <property type="entry name" value="MG2"/>
</dbReference>
<feature type="domain" description="Anaphylatoxin-like" evidence="5">
    <location>
        <begin position="702"/>
        <end position="737"/>
    </location>
</feature>
<dbReference type="Proteomes" id="UP001652622">
    <property type="component" value="Unplaced"/>
</dbReference>
<dbReference type="OrthoDB" id="6359008at2759"/>
<dbReference type="Gene3D" id="2.60.40.10">
    <property type="entry name" value="Immunoglobulins"/>
    <property type="match status" value="2"/>
</dbReference>
<dbReference type="InterPro" id="IPR040839">
    <property type="entry name" value="MG4"/>
</dbReference>
<dbReference type="Gene3D" id="2.60.120.1540">
    <property type="match status" value="1"/>
</dbReference>
<accession>A0A6P9BYF3</accession>
<feature type="domain" description="NTR" evidence="6">
    <location>
        <begin position="1539"/>
        <end position="1684"/>
    </location>
</feature>
<dbReference type="InParanoid" id="A0A6P9BYF3"/>
<dbReference type="Gene3D" id="2.60.40.690">
    <property type="entry name" value="Alpha-macroglobulin, receptor-binding domain"/>
    <property type="match status" value="1"/>
</dbReference>
<dbReference type="FunFam" id="2.60.40.1940:FF:000001">
    <property type="entry name" value="Complement component C3"/>
    <property type="match status" value="1"/>
</dbReference>
<dbReference type="Pfam" id="PF17789">
    <property type="entry name" value="MG4"/>
    <property type="match status" value="1"/>
</dbReference>
<dbReference type="SUPFAM" id="SSF50242">
    <property type="entry name" value="TIMP-like"/>
    <property type="match status" value="1"/>
</dbReference>
<dbReference type="InterPro" id="IPR050473">
    <property type="entry name" value="A2M/Complement_sys"/>
</dbReference>
<dbReference type="OMA" id="YKRIIAC"/>
<dbReference type="GeneID" id="117665099"/>
<name>A0A6P9BYF3_PANGU</name>
<proteinExistence type="predicted"/>
<dbReference type="SMART" id="SM01360">
    <property type="entry name" value="A2M"/>
    <property type="match status" value="1"/>
</dbReference>
<dbReference type="Pfam" id="PF00207">
    <property type="entry name" value="A2M"/>
    <property type="match status" value="1"/>
</dbReference>
<dbReference type="PROSITE" id="PS01177">
    <property type="entry name" value="ANAPHYLATOXIN_1"/>
    <property type="match status" value="1"/>
</dbReference>
<dbReference type="KEGG" id="pgut:117665099"/>
<dbReference type="Gene3D" id="2.60.40.1930">
    <property type="match status" value="3"/>
</dbReference>
<evidence type="ECO:0000313" key="7">
    <source>
        <dbReference type="Proteomes" id="UP001652622"/>
    </source>
</evidence>
<dbReference type="Gene3D" id="6.20.50.160">
    <property type="match status" value="1"/>
</dbReference>
<dbReference type="CTD" id="727"/>
<feature type="chain" id="PRO_5028036027" evidence="4">
    <location>
        <begin position="19"/>
        <end position="1684"/>
    </location>
</feature>
<gene>
    <name evidence="8" type="primary">C5</name>
</gene>
<dbReference type="PROSITE" id="PS50189">
    <property type="entry name" value="NTR"/>
    <property type="match status" value="1"/>
</dbReference>
<dbReference type="Pfam" id="PF01835">
    <property type="entry name" value="MG2"/>
    <property type="match status" value="1"/>
</dbReference>
<dbReference type="InterPro" id="IPR008993">
    <property type="entry name" value="TIMP-like_OB-fold"/>
</dbReference>
<dbReference type="InterPro" id="IPR001134">
    <property type="entry name" value="Netrin_domain"/>
</dbReference>
<dbReference type="InterPro" id="IPR041425">
    <property type="entry name" value="C3/4/5_MG1"/>
</dbReference>
<dbReference type="Gene3D" id="1.50.10.20">
    <property type="match status" value="1"/>
</dbReference>
<dbReference type="Pfam" id="PF17791">
    <property type="entry name" value="MG3"/>
    <property type="match status" value="1"/>
</dbReference>
<dbReference type="InterPro" id="IPR048843">
    <property type="entry name" value="C5_CUB"/>
</dbReference>
<dbReference type="SMART" id="SM01359">
    <property type="entry name" value="A2M_N_2"/>
    <property type="match status" value="1"/>
</dbReference>
<sequence>MIYLGIFLFLMLYGTGLAQDQTYVISAPKFIRVGASEQVVIQAYGYTQEFSTTISIKSYPDKTITYAFGTIQLTPANLFQGSVILTVQPKDLRTNDPQTRVETVYLEATSPHFTRQKKMPLTYDNGFLFIQTDKPIYTPDQSVKVRVYSLNEELRPARRAAVLTFVDPDKVEVDIIREVDATGIVSFPEFKIPPYPKFGIWTIKAKYDKEFTTSAVAEFQVKKYAMPRFSVEIIPENSFISSNHFERFKITILARYFYKKKLSEAEVYVRFGIIQGSQKNMLPKSLRQVHMDEGVGVLYFNSQIAIRELGYSELSDIDGATLYIAASVLETRDGHSEDAELTTIKYTLSPYKLDLIATPLFVKPGLPYFIKARVRDMLDMSIGNVPVVLKATALNDQLEETRLIEEGSDFGSGLTSSRDGTAIFTVNIPSDTKELEFKITTADKSLPEENQASETYEAKSYVSLSGSYLYINWASDHRVLQVGETVHLKVHPASHYIEKILHYSYLILSKGKIIKYGTQDKIQGLSYQGLTLHITKEMVPSARLLVYYIVTGEGTAELVADSVWLNVQQKCGNNLEVRILKNGRVYQPGEAVSLSMTSEFDSLVALSAMDKAIYGVTGSKQRSMEKALLKLEKSDLGCGAGGGENNVDVFRMAGLTFLTNANADDPREEDETCTAIIRTARSLKLDIEKLVAQFQNQHIQKCCRIGAEPYPFPQTCQQRIKRIKGGARCVYAFRLCCEFAFKRRLNDTHKHLLLGRNAFNALLDVAPQIRSFFPESWLWEVHPVQRSKNLPVTLPDSLTTWEIQGVSISDKGICVADTLEVEVIKDVFVNVHIPYSVVRGEQIELKATIYNYRTSKSRFCLRINVQKGICLFGAANTLKDGSQTNTCSPRHKDIQSSSIMVETFKVLPLELGLLSVNLTLHSDSGKEILVRTLRVVPEGILRESYEGATLDPQGAYGTVVRQKEFSYTVPRYIVPKTQLVKTLSIKGNLLGDVIQAAVKPEALNLLAHLPQGSAETELMNIIPVFYVYDYLEKTKSWNIFGSDRTNAEITLLRKMKRGIISVLSFQTQDFSYSMWKDGEASTWITAFILKVFGQVRRYMPDQFGTVCNSLTWLIDICQMHDGYFREVADYKPIVLKGTFSDQERENRLYLTAFTLMAFSAYKKPCPFQKFADAENRAVDYLLQNIVHSQNTFVLAIVIYALTQAKVNHPDLHLAYLRLQNEAQVKGTPPAYRFWKETPVKFDASIPSEGNAKMVETTAYTLLSVLLKGDHDYAKPVMKWLTEEQRFGGGFYSTQDTIIALECLTEYSILIKRLALDMNVKASYKFQGDFQTYRLTSSNYIGRPVDASLKEDIEVRTGSSTGTAFVTLRSVYYVSSISEDTCDFQLKIDVKLDEKKYYLSFNEVRLLIACAKYKPRRRTREYSSPHAVIDISLPNGLEANEEDLAVLSNSVDQLISKYEIRPDGHVVMQVDSIPGSEFLCVGFRITEIYRVGMPSPGAFSVYDYHDPENKKCTIFYNAYGEQSLLKLCEGSECKCMEAECGHMQPRLDMSITLDTRREAACRENIAYVYKVVIQSSKEEGSFVRYHAFLLEPYKLGVTFAEKNAEIIFIKKSSCTDIQLNPKENYLIMGKEALKTGEGANAKYQYPLDDSTWIEWWPSPNAACDSCQTFRESLDEFVDDLFLSGC</sequence>
<dbReference type="SMART" id="SM01361">
    <property type="entry name" value="A2M_recep"/>
    <property type="match status" value="1"/>
</dbReference>
<evidence type="ECO:0000313" key="8">
    <source>
        <dbReference type="RefSeq" id="XP_034272525.1"/>
    </source>
</evidence>
<evidence type="ECO:0000256" key="1">
    <source>
        <dbReference type="ARBA" id="ARBA00004613"/>
    </source>
</evidence>
<dbReference type="SMART" id="SM00104">
    <property type="entry name" value="ANATO"/>
    <property type="match status" value="1"/>
</dbReference>
<dbReference type="GO" id="GO:0004866">
    <property type="term" value="F:endopeptidase inhibitor activity"/>
    <property type="evidence" value="ECO:0007669"/>
    <property type="project" value="InterPro"/>
</dbReference>
<evidence type="ECO:0000259" key="5">
    <source>
        <dbReference type="PROSITE" id="PS01178"/>
    </source>
</evidence>
<dbReference type="Pfam" id="PF07677">
    <property type="entry name" value="A2M_recep"/>
    <property type="match status" value="1"/>
</dbReference>
<dbReference type="Gene3D" id="2.60.40.1940">
    <property type="match status" value="1"/>
</dbReference>
<dbReference type="PANTHER" id="PTHR11412:SF83">
    <property type="entry name" value="COMPLEMENT C5"/>
    <property type="match status" value="1"/>
</dbReference>
<dbReference type="Pfam" id="PF07678">
    <property type="entry name" value="TED_complement"/>
    <property type="match status" value="1"/>
</dbReference>
<dbReference type="Gene3D" id="2.20.130.20">
    <property type="match status" value="1"/>
</dbReference>
<dbReference type="SMART" id="SM00643">
    <property type="entry name" value="C345C"/>
    <property type="match status" value="1"/>
</dbReference>
<dbReference type="SUPFAM" id="SSF47686">
    <property type="entry name" value="Anaphylotoxins (complement system)"/>
    <property type="match status" value="1"/>
</dbReference>
<dbReference type="Pfam" id="PF01759">
    <property type="entry name" value="NTR"/>
    <property type="match status" value="1"/>
</dbReference>
<evidence type="ECO:0000256" key="2">
    <source>
        <dbReference type="ARBA" id="ARBA00022525"/>
    </source>
</evidence>
<keyword evidence="7" id="KW-1185">Reference proteome</keyword>
<dbReference type="InterPro" id="IPR018081">
    <property type="entry name" value="Anaphylatoxin_comp_syst"/>
</dbReference>
<dbReference type="CDD" id="cd00017">
    <property type="entry name" value="ANATO"/>
    <property type="match status" value="1"/>
</dbReference>
<keyword evidence="2" id="KW-0964">Secreted</keyword>
<dbReference type="InterPro" id="IPR009048">
    <property type="entry name" value="A-macroglobulin_rcpt-bd"/>
</dbReference>
<dbReference type="InterPro" id="IPR011625">
    <property type="entry name" value="A2M_N_BRD"/>
</dbReference>
<dbReference type="InterPro" id="IPR001599">
    <property type="entry name" value="Macroglobln_a2"/>
</dbReference>
<protein>
    <submittedName>
        <fullName evidence="8">Complement C5</fullName>
    </submittedName>
</protein>
<organism evidence="7 8">
    <name type="scientific">Pantherophis guttatus</name>
    <name type="common">Corn snake</name>
    <name type="synonym">Elaphe guttata</name>
    <dbReference type="NCBI Taxonomy" id="94885"/>
    <lineage>
        <taxon>Eukaryota</taxon>
        <taxon>Metazoa</taxon>
        <taxon>Chordata</taxon>
        <taxon>Craniata</taxon>
        <taxon>Vertebrata</taxon>
        <taxon>Euteleostomi</taxon>
        <taxon>Lepidosauria</taxon>
        <taxon>Squamata</taxon>
        <taxon>Bifurcata</taxon>
        <taxon>Unidentata</taxon>
        <taxon>Episquamata</taxon>
        <taxon>Toxicofera</taxon>
        <taxon>Serpentes</taxon>
        <taxon>Colubroidea</taxon>
        <taxon>Colubridae</taxon>
        <taxon>Colubrinae</taxon>
        <taxon>Pantherophis</taxon>
    </lineage>
</organism>
<dbReference type="InterPro" id="IPR011626">
    <property type="entry name" value="Alpha-macroglobulin_TED"/>
</dbReference>
<dbReference type="InterPro" id="IPR018933">
    <property type="entry name" value="Netrin_module_non-TIMP"/>
</dbReference>
<dbReference type="SUPFAM" id="SSF49410">
    <property type="entry name" value="Alpha-macroglobulin receptor domain"/>
    <property type="match status" value="1"/>
</dbReference>
<dbReference type="PANTHER" id="PTHR11412">
    <property type="entry name" value="MACROGLOBULIN / COMPLEMENT"/>
    <property type="match status" value="1"/>
</dbReference>
<dbReference type="InterPro" id="IPR013783">
    <property type="entry name" value="Ig-like_fold"/>
</dbReference>
<dbReference type="Pfam" id="PF01821">
    <property type="entry name" value="ANATO"/>
    <property type="match status" value="1"/>
</dbReference>
<dbReference type="InterPro" id="IPR000020">
    <property type="entry name" value="Anaphylatoxin/fibulin"/>
</dbReference>
<dbReference type="InterPro" id="IPR036595">
    <property type="entry name" value="A-macroglobulin_rcpt-bd_sf"/>
</dbReference>
<dbReference type="FunFam" id="2.20.130.20:FF:000008">
    <property type="entry name" value="Complement component C5"/>
    <property type="match status" value="1"/>
</dbReference>
<evidence type="ECO:0000259" key="6">
    <source>
        <dbReference type="PROSITE" id="PS50189"/>
    </source>
</evidence>